<evidence type="ECO:0000256" key="1">
    <source>
        <dbReference type="SAM" id="MobiDB-lite"/>
    </source>
</evidence>
<dbReference type="Proteomes" id="UP000276133">
    <property type="component" value="Unassembled WGS sequence"/>
</dbReference>
<organism evidence="2 3">
    <name type="scientific">Brachionus plicatilis</name>
    <name type="common">Marine rotifer</name>
    <name type="synonym">Brachionus muelleri</name>
    <dbReference type="NCBI Taxonomy" id="10195"/>
    <lineage>
        <taxon>Eukaryota</taxon>
        <taxon>Metazoa</taxon>
        <taxon>Spiralia</taxon>
        <taxon>Gnathifera</taxon>
        <taxon>Rotifera</taxon>
        <taxon>Eurotatoria</taxon>
        <taxon>Monogononta</taxon>
        <taxon>Pseudotrocha</taxon>
        <taxon>Ploima</taxon>
        <taxon>Brachionidae</taxon>
        <taxon>Brachionus</taxon>
    </lineage>
</organism>
<dbReference type="OrthoDB" id="10619310at2759"/>
<evidence type="ECO:0000313" key="3">
    <source>
        <dbReference type="Proteomes" id="UP000276133"/>
    </source>
</evidence>
<dbReference type="AlphaFoldDB" id="A0A3M7QH62"/>
<gene>
    <name evidence="2" type="ORF">BpHYR1_026486</name>
</gene>
<protein>
    <submittedName>
        <fullName evidence="2">Uncharacterized protein</fullName>
    </submittedName>
</protein>
<proteinExistence type="predicted"/>
<accession>A0A3M7QH62</accession>
<keyword evidence="3" id="KW-1185">Reference proteome</keyword>
<comment type="caution">
    <text evidence="2">The sequence shown here is derived from an EMBL/GenBank/DDBJ whole genome shotgun (WGS) entry which is preliminary data.</text>
</comment>
<reference evidence="2 3" key="1">
    <citation type="journal article" date="2018" name="Sci. Rep.">
        <title>Genomic signatures of local adaptation to the degree of environmental predictability in rotifers.</title>
        <authorList>
            <person name="Franch-Gras L."/>
            <person name="Hahn C."/>
            <person name="Garcia-Roger E.M."/>
            <person name="Carmona M.J."/>
            <person name="Serra M."/>
            <person name="Gomez A."/>
        </authorList>
    </citation>
    <scope>NUCLEOTIDE SEQUENCE [LARGE SCALE GENOMIC DNA]</scope>
    <source>
        <strain evidence="2">HYR1</strain>
    </source>
</reference>
<dbReference type="EMBL" id="REGN01006159">
    <property type="protein sequence ID" value="RNA10573.1"/>
    <property type="molecule type" value="Genomic_DNA"/>
</dbReference>
<name>A0A3M7QH62_BRAPC</name>
<evidence type="ECO:0000313" key="2">
    <source>
        <dbReference type="EMBL" id="RNA10573.1"/>
    </source>
</evidence>
<feature type="compositionally biased region" description="Basic and acidic residues" evidence="1">
    <location>
        <begin position="217"/>
        <end position="235"/>
    </location>
</feature>
<feature type="region of interest" description="Disordered" evidence="1">
    <location>
        <begin position="152"/>
        <end position="176"/>
    </location>
</feature>
<feature type="region of interest" description="Disordered" evidence="1">
    <location>
        <begin position="44"/>
        <end position="68"/>
    </location>
</feature>
<feature type="region of interest" description="Disordered" evidence="1">
    <location>
        <begin position="284"/>
        <end position="307"/>
    </location>
</feature>
<feature type="region of interest" description="Disordered" evidence="1">
    <location>
        <begin position="209"/>
        <end position="235"/>
    </location>
</feature>
<sequence length="375" mass="43355">MVSECQNSKSEEKFFKNLLPLAKQLETLRRTREFKIEFENEKPNFPFEKPKSPSELADQSKKIQESENEDLKMQVYEDKDYDIEEIKFWNFVSKNKGIKPNVIRTIVYKVPEASYIVRKVPVIVEEFEEKPILNEGKDTKLIDTKSDTRIAEEVETESSNQLNKTTEKNQPRLFTSSKKDSNELKFNQPFKFDAEDIIVIDEDDDIIGFEENESEEEKQSIIRSDDTKNDKKIPVDEDDDDIIEENYIEKNNSIKPNEPVSKQEMIEVDDKLSLLQKSFNIHKKQRRGRPAGRPKVVSEKADEPASTISIKKSSDHDIKTAIKSKNFTSNLNKTLPIISQTKSINTRKSLNLLKKQDLSESFDQVSSSCSNISTV</sequence>